<comment type="caution">
    <text evidence="1">The sequence shown here is derived from an EMBL/GenBank/DDBJ whole genome shotgun (WGS) entry which is preliminary data.</text>
</comment>
<evidence type="ECO:0000313" key="2">
    <source>
        <dbReference type="Proteomes" id="UP000789920"/>
    </source>
</evidence>
<sequence>SNIKNHTRTPIYNFSNTMNNVYSSDHNSITVLWKLVMIKIILWMTILWMAILWMAILWTCSDEGLEMKISLKKKKKAYPTICKLAPTKLKSDAINYNVYSDPEIIPRPQDGHPQDGHPQDGHPQDDLNHDQFPQNGDGIVVRAVHIVHSVREIVNWCS</sequence>
<keyword evidence="2" id="KW-1185">Reference proteome</keyword>
<dbReference type="Proteomes" id="UP000789920">
    <property type="component" value="Unassembled WGS sequence"/>
</dbReference>
<name>A0ACA9SF48_9GLOM</name>
<organism evidence="1 2">
    <name type="scientific">Racocetra persica</name>
    <dbReference type="NCBI Taxonomy" id="160502"/>
    <lineage>
        <taxon>Eukaryota</taxon>
        <taxon>Fungi</taxon>
        <taxon>Fungi incertae sedis</taxon>
        <taxon>Mucoromycota</taxon>
        <taxon>Glomeromycotina</taxon>
        <taxon>Glomeromycetes</taxon>
        <taxon>Diversisporales</taxon>
        <taxon>Gigasporaceae</taxon>
        <taxon>Racocetra</taxon>
    </lineage>
</organism>
<dbReference type="EMBL" id="CAJVQC010114237">
    <property type="protein sequence ID" value="CAG8836280.1"/>
    <property type="molecule type" value="Genomic_DNA"/>
</dbReference>
<feature type="non-terminal residue" evidence="1">
    <location>
        <position position="1"/>
    </location>
</feature>
<proteinExistence type="predicted"/>
<accession>A0ACA9SF48</accession>
<feature type="non-terminal residue" evidence="1">
    <location>
        <position position="158"/>
    </location>
</feature>
<reference evidence="1" key="1">
    <citation type="submission" date="2021-06" db="EMBL/GenBank/DDBJ databases">
        <authorList>
            <person name="Kallberg Y."/>
            <person name="Tangrot J."/>
            <person name="Rosling A."/>
        </authorList>
    </citation>
    <scope>NUCLEOTIDE SEQUENCE</scope>
    <source>
        <strain evidence="1">MA461A</strain>
    </source>
</reference>
<evidence type="ECO:0000313" key="1">
    <source>
        <dbReference type="EMBL" id="CAG8836280.1"/>
    </source>
</evidence>
<gene>
    <name evidence="1" type="ORF">RPERSI_LOCUS29874</name>
</gene>
<protein>
    <submittedName>
        <fullName evidence="1">23790_t:CDS:1</fullName>
    </submittedName>
</protein>